<name>M2A3H2_9BACT</name>
<proteinExistence type="predicted"/>
<gene>
    <name evidence="1" type="ORF">RE6C_05629</name>
</gene>
<evidence type="ECO:0000313" key="1">
    <source>
        <dbReference type="EMBL" id="EMB13621.1"/>
    </source>
</evidence>
<dbReference type="EMBL" id="ANMO01000253">
    <property type="protein sequence ID" value="EMB13621.1"/>
    <property type="molecule type" value="Genomic_DNA"/>
</dbReference>
<reference evidence="1" key="2">
    <citation type="journal article" date="2013" name="Mar. Genomics">
        <title>Expression of sulfatases in Rhodopirellula baltica and the diversity of sulfatases in the genus Rhodopirellula.</title>
        <authorList>
            <person name="Wegner C.E."/>
            <person name="Richter-Heitmann T."/>
            <person name="Klindworth A."/>
            <person name="Klockow C."/>
            <person name="Richter M."/>
            <person name="Achstetter T."/>
            <person name="Glockner F.O."/>
            <person name="Harder J."/>
        </authorList>
    </citation>
    <scope>NUCLEOTIDE SEQUENCE [LARGE SCALE GENOMIC DNA]</scope>
    <source>
        <strain evidence="1">6C</strain>
    </source>
</reference>
<accession>M2A3H2</accession>
<comment type="caution">
    <text evidence="1">The sequence shown here is derived from an EMBL/GenBank/DDBJ whole genome shotgun (WGS) entry which is preliminary data.</text>
</comment>
<evidence type="ECO:0000313" key="2">
    <source>
        <dbReference type="Proteomes" id="UP000011529"/>
    </source>
</evidence>
<reference evidence="1" key="1">
    <citation type="submission" date="2012-11" db="EMBL/GenBank/DDBJ databases">
        <title>Permanent draft genomes of Rhodopirellula europaea strain SH398 and 6C.</title>
        <authorList>
            <person name="Richter M."/>
            <person name="Richter-Heitmann T."/>
            <person name="Frank C."/>
            <person name="Harder J."/>
            <person name="Glockner F.O."/>
        </authorList>
    </citation>
    <scope>NUCLEOTIDE SEQUENCE</scope>
    <source>
        <strain evidence="1">6C</strain>
    </source>
</reference>
<dbReference type="AlphaFoldDB" id="M2A3H2"/>
<sequence>MALALVNALHRSLMLLSVSCEVEMAVHVRDDMAENSCTFGRSTLRCFV</sequence>
<organism evidence="1 2">
    <name type="scientific">Rhodopirellula europaea 6C</name>
    <dbReference type="NCBI Taxonomy" id="1263867"/>
    <lineage>
        <taxon>Bacteria</taxon>
        <taxon>Pseudomonadati</taxon>
        <taxon>Planctomycetota</taxon>
        <taxon>Planctomycetia</taxon>
        <taxon>Pirellulales</taxon>
        <taxon>Pirellulaceae</taxon>
        <taxon>Rhodopirellula</taxon>
    </lineage>
</organism>
<keyword evidence="2" id="KW-1185">Reference proteome</keyword>
<protein>
    <submittedName>
        <fullName evidence="1">Uncharacterized protein</fullName>
    </submittedName>
</protein>
<dbReference type="Proteomes" id="UP000011529">
    <property type="component" value="Unassembled WGS sequence"/>
</dbReference>
<dbReference type="PATRIC" id="fig|1263867.3.peg.6031"/>